<evidence type="ECO:0000313" key="4">
    <source>
        <dbReference type="Proteomes" id="UP000799764"/>
    </source>
</evidence>
<accession>A0A9P4PG81</accession>
<feature type="compositionally biased region" description="Polar residues" evidence="2">
    <location>
        <begin position="37"/>
        <end position="47"/>
    </location>
</feature>
<keyword evidence="1" id="KW-0175">Coiled coil</keyword>
<keyword evidence="4" id="KW-1185">Reference proteome</keyword>
<dbReference type="PANTHER" id="PTHR45615:SF80">
    <property type="entry name" value="GRIP DOMAIN-CONTAINING PROTEIN"/>
    <property type="match status" value="1"/>
</dbReference>
<feature type="coiled-coil region" evidence="1">
    <location>
        <begin position="834"/>
        <end position="861"/>
    </location>
</feature>
<organism evidence="3 4">
    <name type="scientific">Karstenula rhodostoma CBS 690.94</name>
    <dbReference type="NCBI Taxonomy" id="1392251"/>
    <lineage>
        <taxon>Eukaryota</taxon>
        <taxon>Fungi</taxon>
        <taxon>Dikarya</taxon>
        <taxon>Ascomycota</taxon>
        <taxon>Pezizomycotina</taxon>
        <taxon>Dothideomycetes</taxon>
        <taxon>Pleosporomycetidae</taxon>
        <taxon>Pleosporales</taxon>
        <taxon>Massarineae</taxon>
        <taxon>Didymosphaeriaceae</taxon>
        <taxon>Karstenula</taxon>
    </lineage>
</organism>
<reference evidence="3" key="1">
    <citation type="journal article" date="2020" name="Stud. Mycol.">
        <title>101 Dothideomycetes genomes: a test case for predicting lifestyles and emergence of pathogens.</title>
        <authorList>
            <person name="Haridas S."/>
            <person name="Albert R."/>
            <person name="Binder M."/>
            <person name="Bloem J."/>
            <person name="Labutti K."/>
            <person name="Salamov A."/>
            <person name="Andreopoulos B."/>
            <person name="Baker S."/>
            <person name="Barry K."/>
            <person name="Bills G."/>
            <person name="Bluhm B."/>
            <person name="Cannon C."/>
            <person name="Castanera R."/>
            <person name="Culley D."/>
            <person name="Daum C."/>
            <person name="Ezra D."/>
            <person name="Gonzalez J."/>
            <person name="Henrissat B."/>
            <person name="Kuo A."/>
            <person name="Liang C."/>
            <person name="Lipzen A."/>
            <person name="Lutzoni F."/>
            <person name="Magnuson J."/>
            <person name="Mondo S."/>
            <person name="Nolan M."/>
            <person name="Ohm R."/>
            <person name="Pangilinan J."/>
            <person name="Park H.-J."/>
            <person name="Ramirez L."/>
            <person name="Alfaro M."/>
            <person name="Sun H."/>
            <person name="Tritt A."/>
            <person name="Yoshinaga Y."/>
            <person name="Zwiers L.-H."/>
            <person name="Turgeon B."/>
            <person name="Goodwin S."/>
            <person name="Spatafora J."/>
            <person name="Crous P."/>
            <person name="Grigoriev I."/>
        </authorList>
    </citation>
    <scope>NUCLEOTIDE SEQUENCE</scope>
    <source>
        <strain evidence="3">CBS 690.94</strain>
    </source>
</reference>
<sequence length="1001" mass="111730">MSSVDASRDPRRQGTGHAGSASPMHAASPISMANGDAGQQGSGNTTPVHGAPPAPSMVPQKRIPATGGTNGVASIRQTVLKKQTAPGVGSENVALASIRARQIDLQRSMKTATEQIDAVQTEQKKATSQREHAERDLKTQLGHLQDEHEKVTLQRELAETDLKSKLSQLRIELETEKKQRLQMEQRLQKLEEKQGDVHSAPTDPNLSKQVNELVLKIQQLEAQSKPDALTKQAAQQDSAKIQTQIETHVKQSVQSDIKAHGDRIAELETKSTAIQTTLEQPKPKYEDIIKQSIEKEITPLKSRLDTFDLEKSKTRLNKLTQEVSNAIQAHETGLDELKEEVKATAKINDDRLDKLEKGVKTATVKSTASDKRLDALVKADIKLLKEDLATQKENSMEQFKKVENDMSKKSAKSQYELLKKQLEAVPEPIKSYVDKRVEQQVLLHINLIKAALERHIIESTDIIKRDIGEDIAKIRQDVEQNESTMGELGSSTSASMKQLRKDITSDVSATVESLRSEISVLDPSSGLAGVQLEFEELKSANSSDIKRLRQEMGRLRTVSVPSASQDFATKEMVGQLDDRLFKTEKTATNALEEAINAINFTNSICDGLDECSGQVRAIEETVKALQDEVKSLHEKTSSRPDHTGPALVSLSSLSRDHEATNIVREDTRAENSAVEHRLDQLDLALKSLTSRCDNITTDYLHQSMLQWFHQYYPNAPNFLGELQHVQGELRRIGDMTKTITWMSWDSKYGQQLRGLIRDSDAIQQLLRDKNIPGDPGTSEELDSIRNKIETEAQKRIDELNAVRAEVAAERSDRIQLVNGLKPIHNVFGATCSQVERLEDQFTNLNTKVDNVVTKVDNLETEVDKVDSARKLLASSVITLNEQSSGLAKRMSTMESTTEEQGRTLVTHQESIGEYLQTTLQDTHADQFTRVDDTNSTIEQHGRVQETHQELIKKFNANIATILVTCYELQKFTRMINQNLKGGGFPKHAFDFSYSFEEPPKP</sequence>
<gene>
    <name evidence="3" type="ORF">P171DRAFT_36961</name>
</gene>
<evidence type="ECO:0000256" key="1">
    <source>
        <dbReference type="SAM" id="Coils"/>
    </source>
</evidence>
<name>A0A9P4PG81_9PLEO</name>
<protein>
    <submittedName>
        <fullName evidence="3">Uncharacterized protein</fullName>
    </submittedName>
</protein>
<dbReference type="EMBL" id="MU001502">
    <property type="protein sequence ID" value="KAF2443402.1"/>
    <property type="molecule type" value="Genomic_DNA"/>
</dbReference>
<feature type="coiled-coil region" evidence="1">
    <location>
        <begin position="109"/>
        <end position="193"/>
    </location>
</feature>
<proteinExistence type="predicted"/>
<evidence type="ECO:0000313" key="3">
    <source>
        <dbReference type="EMBL" id="KAF2443402.1"/>
    </source>
</evidence>
<dbReference type="Proteomes" id="UP000799764">
    <property type="component" value="Unassembled WGS sequence"/>
</dbReference>
<dbReference type="Gene3D" id="1.20.1270.70">
    <property type="entry name" value="Designed single chain three-helix bundle"/>
    <property type="match status" value="1"/>
</dbReference>
<dbReference type="AlphaFoldDB" id="A0A9P4PG81"/>
<dbReference type="PANTHER" id="PTHR45615">
    <property type="entry name" value="MYOSIN HEAVY CHAIN, NON-MUSCLE"/>
    <property type="match status" value="1"/>
</dbReference>
<feature type="region of interest" description="Disordered" evidence="2">
    <location>
        <begin position="1"/>
        <end position="70"/>
    </location>
</feature>
<evidence type="ECO:0000256" key="2">
    <source>
        <dbReference type="SAM" id="MobiDB-lite"/>
    </source>
</evidence>
<feature type="compositionally biased region" description="Basic and acidic residues" evidence="2">
    <location>
        <begin position="1"/>
        <end position="12"/>
    </location>
</feature>
<feature type="coiled-coil region" evidence="1">
    <location>
        <begin position="608"/>
        <end position="635"/>
    </location>
</feature>
<dbReference type="OrthoDB" id="3438382at2759"/>
<comment type="caution">
    <text evidence="3">The sequence shown here is derived from an EMBL/GenBank/DDBJ whole genome shotgun (WGS) entry which is preliminary data.</text>
</comment>
<feature type="coiled-coil region" evidence="1">
    <location>
        <begin position="309"/>
        <end position="340"/>
    </location>
</feature>